<dbReference type="GO" id="GO:0003724">
    <property type="term" value="F:RNA helicase activity"/>
    <property type="evidence" value="ECO:0007669"/>
    <property type="project" value="TreeGrafter"/>
</dbReference>
<dbReference type="Pfam" id="PF00270">
    <property type="entry name" value="DEAD"/>
    <property type="match status" value="1"/>
</dbReference>
<evidence type="ECO:0000313" key="7">
    <source>
        <dbReference type="EMBL" id="RKO96817.1"/>
    </source>
</evidence>
<gene>
    <name evidence="7" type="ORF">CAUPRSCDRAFT_4797</name>
</gene>
<reference evidence="8" key="1">
    <citation type="journal article" date="2018" name="Nat. Microbiol.">
        <title>Leveraging single-cell genomics to expand the fungal tree of life.</title>
        <authorList>
            <person name="Ahrendt S.R."/>
            <person name="Quandt C.A."/>
            <person name="Ciobanu D."/>
            <person name="Clum A."/>
            <person name="Salamov A."/>
            <person name="Andreopoulos B."/>
            <person name="Cheng J.F."/>
            <person name="Woyke T."/>
            <person name="Pelin A."/>
            <person name="Henrissat B."/>
            <person name="Reynolds N.K."/>
            <person name="Benny G.L."/>
            <person name="Smith M.E."/>
            <person name="James T.Y."/>
            <person name="Grigoriev I.V."/>
        </authorList>
    </citation>
    <scope>NUCLEOTIDE SEQUENCE [LARGE SCALE GENOMIC DNA]</scope>
    <source>
        <strain evidence="8">ATCC 52028</strain>
    </source>
</reference>
<dbReference type="InterPro" id="IPR011545">
    <property type="entry name" value="DEAD/DEAH_box_helicase_dom"/>
</dbReference>
<evidence type="ECO:0000256" key="5">
    <source>
        <dbReference type="ARBA" id="ARBA00022884"/>
    </source>
</evidence>
<dbReference type="GO" id="GO:0005829">
    <property type="term" value="C:cytosol"/>
    <property type="evidence" value="ECO:0007669"/>
    <property type="project" value="TreeGrafter"/>
</dbReference>
<dbReference type="Proteomes" id="UP000268535">
    <property type="component" value="Unassembled WGS sequence"/>
</dbReference>
<evidence type="ECO:0000256" key="3">
    <source>
        <dbReference type="ARBA" id="ARBA00022806"/>
    </source>
</evidence>
<protein>
    <submittedName>
        <fullName evidence="7">DEAD-domain-containing protein</fullName>
    </submittedName>
</protein>
<proteinExistence type="predicted"/>
<dbReference type="GO" id="GO:0005524">
    <property type="term" value="F:ATP binding"/>
    <property type="evidence" value="ECO:0007669"/>
    <property type="project" value="UniProtKB-KW"/>
</dbReference>
<dbReference type="InterPro" id="IPR050079">
    <property type="entry name" value="DEAD_box_RNA_helicase"/>
</dbReference>
<dbReference type="SUPFAM" id="SSF52540">
    <property type="entry name" value="P-loop containing nucleoside triphosphate hydrolases"/>
    <property type="match status" value="1"/>
</dbReference>
<feature type="non-terminal residue" evidence="7">
    <location>
        <position position="1"/>
    </location>
</feature>
<keyword evidence="4" id="KW-0067">ATP-binding</keyword>
<evidence type="ECO:0000259" key="6">
    <source>
        <dbReference type="PROSITE" id="PS51192"/>
    </source>
</evidence>
<feature type="domain" description="Helicase ATP-binding" evidence="6">
    <location>
        <begin position="31"/>
        <end position="84"/>
    </location>
</feature>
<sequence length="84" mass="8876">TFGELGLDPWLVDALASVSIRHASDIQKAVIPPILAGRDVIGGAKTGSGKTAAFALPILQQLFKDPYGIYAVVLTPTRELGFQI</sequence>
<keyword evidence="1" id="KW-0547">Nucleotide-binding</keyword>
<dbReference type="InterPro" id="IPR014001">
    <property type="entry name" value="Helicase_ATP-bd"/>
</dbReference>
<organism evidence="7 8">
    <name type="scientific">Caulochytrium protostelioides</name>
    <dbReference type="NCBI Taxonomy" id="1555241"/>
    <lineage>
        <taxon>Eukaryota</taxon>
        <taxon>Fungi</taxon>
        <taxon>Fungi incertae sedis</taxon>
        <taxon>Chytridiomycota</taxon>
        <taxon>Chytridiomycota incertae sedis</taxon>
        <taxon>Chytridiomycetes</taxon>
        <taxon>Caulochytriales</taxon>
        <taxon>Caulochytriaceae</taxon>
        <taxon>Caulochytrium</taxon>
    </lineage>
</organism>
<keyword evidence="5" id="KW-0694">RNA-binding</keyword>
<dbReference type="Gene3D" id="3.40.50.300">
    <property type="entry name" value="P-loop containing nucleotide triphosphate hydrolases"/>
    <property type="match status" value="1"/>
</dbReference>
<dbReference type="AlphaFoldDB" id="A0A4V1ITE9"/>
<name>A0A4V1ITE9_9FUNG</name>
<dbReference type="PROSITE" id="PS51192">
    <property type="entry name" value="HELICASE_ATP_BIND_1"/>
    <property type="match status" value="1"/>
</dbReference>
<dbReference type="EMBL" id="ML009595">
    <property type="protein sequence ID" value="RKO96817.1"/>
    <property type="molecule type" value="Genomic_DNA"/>
</dbReference>
<dbReference type="GO" id="GO:0016787">
    <property type="term" value="F:hydrolase activity"/>
    <property type="evidence" value="ECO:0007669"/>
    <property type="project" value="UniProtKB-KW"/>
</dbReference>
<evidence type="ECO:0000256" key="4">
    <source>
        <dbReference type="ARBA" id="ARBA00022840"/>
    </source>
</evidence>
<accession>A0A4V1ITE9</accession>
<keyword evidence="2" id="KW-0378">Hydrolase</keyword>
<dbReference type="InterPro" id="IPR027417">
    <property type="entry name" value="P-loop_NTPase"/>
</dbReference>
<evidence type="ECO:0000313" key="8">
    <source>
        <dbReference type="Proteomes" id="UP000268535"/>
    </source>
</evidence>
<dbReference type="GO" id="GO:0003723">
    <property type="term" value="F:RNA binding"/>
    <property type="evidence" value="ECO:0007669"/>
    <property type="project" value="UniProtKB-KW"/>
</dbReference>
<dbReference type="PANTHER" id="PTHR47959:SF24">
    <property type="entry name" value="ATP-DEPENDENT RNA HELICASE"/>
    <property type="match status" value="1"/>
</dbReference>
<feature type="non-terminal residue" evidence="7">
    <location>
        <position position="84"/>
    </location>
</feature>
<evidence type="ECO:0000256" key="2">
    <source>
        <dbReference type="ARBA" id="ARBA00022801"/>
    </source>
</evidence>
<keyword evidence="3" id="KW-0347">Helicase</keyword>
<evidence type="ECO:0000256" key="1">
    <source>
        <dbReference type="ARBA" id="ARBA00022741"/>
    </source>
</evidence>
<dbReference type="PANTHER" id="PTHR47959">
    <property type="entry name" value="ATP-DEPENDENT RNA HELICASE RHLE-RELATED"/>
    <property type="match status" value="1"/>
</dbReference>